<protein>
    <recommendedName>
        <fullName evidence="5">SMODS and SLOG-associating 2TM effector domain-containing protein</fullName>
    </recommendedName>
</protein>
<evidence type="ECO:0000313" key="4">
    <source>
        <dbReference type="Proteomes" id="UP001595724"/>
    </source>
</evidence>
<feature type="transmembrane region" description="Helical" evidence="2">
    <location>
        <begin position="289"/>
        <end position="312"/>
    </location>
</feature>
<feature type="transmembrane region" description="Helical" evidence="2">
    <location>
        <begin position="484"/>
        <end position="501"/>
    </location>
</feature>
<evidence type="ECO:0000256" key="2">
    <source>
        <dbReference type="SAM" id="Phobius"/>
    </source>
</evidence>
<proteinExistence type="predicted"/>
<evidence type="ECO:0008006" key="5">
    <source>
        <dbReference type="Google" id="ProtNLM"/>
    </source>
</evidence>
<keyword evidence="2" id="KW-0472">Membrane</keyword>
<feature type="region of interest" description="Disordered" evidence="1">
    <location>
        <begin position="210"/>
        <end position="230"/>
    </location>
</feature>
<feature type="transmembrane region" description="Helical" evidence="2">
    <location>
        <begin position="451"/>
        <end position="472"/>
    </location>
</feature>
<dbReference type="Proteomes" id="UP001595724">
    <property type="component" value="Unassembled WGS sequence"/>
</dbReference>
<dbReference type="Gene3D" id="3.40.50.450">
    <property type="match status" value="1"/>
</dbReference>
<name>A0ABV7URT8_9GAMM</name>
<dbReference type="RefSeq" id="WP_386706984.1">
    <property type="nucleotide sequence ID" value="NZ_JBHRYF010000001.1"/>
</dbReference>
<sequence length="567" mass="63312">MQRELIEQGVEAIPLIVGVTSHRDLREDELAGLRGQVSRLFARLRGDYPDLQLAVLSPLAEGGDQLVAEEGLRQGARLLVPLPLPVELYAHDFHGEAQRSNFLALLGQGEALPLPVPEGVGVNALRAPGPLRDLQYARCGLYVADHCHLLLALWDGRPSPRIGGTAQVVAYYLGQSMPGVGDARARVRRVLANDDDSLVFHVPAGRRRHRAAAPAQEEAPRWLTSRGASPGGAPMPAGFLTVFDRLQSFARDLRRYPAAPLPAAEADGSVVQSLFLGADRLAVHFRGRVLLALRATHVMVALMGIALLLYQYVPEPRWLLWLFLVVFAYGIVLARVARRREWHRKYIDYRSLAEGLRVQWFWRRAGISATGDQNFAHDNFLQKQDVELGWIRNVMRFAGLQVTAPIDPADVGQVCDEWVGEDDGSGNGGAELAWYTRRAIERSRQERTTRVLGIVCLWAGIAICLLLALAWPRLPLPLRDVLEIALGTLSIIAAVRSAYAFRKADKELVRQYRFMQRIYRNARNALDACTDWHQRQDILQILGEATLAEHAEWALMHRERPLEHGKP</sequence>
<comment type="caution">
    <text evidence="3">The sequence shown here is derived from an EMBL/GenBank/DDBJ whole genome shotgun (WGS) entry which is preliminary data.</text>
</comment>
<dbReference type="EMBL" id="JBHRYF010000001">
    <property type="protein sequence ID" value="MFC3659501.1"/>
    <property type="molecule type" value="Genomic_DNA"/>
</dbReference>
<organism evidence="3 4">
    <name type="scientific">Luteimonas notoginsengisoli</name>
    <dbReference type="NCBI Taxonomy" id="1578200"/>
    <lineage>
        <taxon>Bacteria</taxon>
        <taxon>Pseudomonadati</taxon>
        <taxon>Pseudomonadota</taxon>
        <taxon>Gammaproteobacteria</taxon>
        <taxon>Lysobacterales</taxon>
        <taxon>Lysobacteraceae</taxon>
        <taxon>Luteimonas</taxon>
    </lineage>
</organism>
<keyword evidence="4" id="KW-1185">Reference proteome</keyword>
<evidence type="ECO:0000313" key="3">
    <source>
        <dbReference type="EMBL" id="MFC3659501.1"/>
    </source>
</evidence>
<keyword evidence="2" id="KW-1133">Transmembrane helix</keyword>
<keyword evidence="2" id="KW-0812">Transmembrane</keyword>
<gene>
    <name evidence="3" type="ORF">ACFOM9_05325</name>
</gene>
<evidence type="ECO:0000256" key="1">
    <source>
        <dbReference type="SAM" id="MobiDB-lite"/>
    </source>
</evidence>
<feature type="transmembrane region" description="Helical" evidence="2">
    <location>
        <begin position="318"/>
        <end position="337"/>
    </location>
</feature>
<reference evidence="4" key="1">
    <citation type="journal article" date="2019" name="Int. J. Syst. Evol. Microbiol.">
        <title>The Global Catalogue of Microorganisms (GCM) 10K type strain sequencing project: providing services to taxonomists for standard genome sequencing and annotation.</title>
        <authorList>
            <consortium name="The Broad Institute Genomics Platform"/>
            <consortium name="The Broad Institute Genome Sequencing Center for Infectious Disease"/>
            <person name="Wu L."/>
            <person name="Ma J."/>
        </authorList>
    </citation>
    <scope>NUCLEOTIDE SEQUENCE [LARGE SCALE GENOMIC DNA]</scope>
    <source>
        <strain evidence="4">KCTC 42211</strain>
    </source>
</reference>
<accession>A0ABV7URT8</accession>